<proteinExistence type="predicted"/>
<organism evidence="1 2">
    <name type="scientific">Parascaris equorum</name>
    <name type="common">Equine roundworm</name>
    <dbReference type="NCBI Taxonomy" id="6256"/>
    <lineage>
        <taxon>Eukaryota</taxon>
        <taxon>Metazoa</taxon>
        <taxon>Ecdysozoa</taxon>
        <taxon>Nematoda</taxon>
        <taxon>Chromadorea</taxon>
        <taxon>Rhabditida</taxon>
        <taxon>Spirurina</taxon>
        <taxon>Ascaridomorpha</taxon>
        <taxon>Ascaridoidea</taxon>
        <taxon>Ascarididae</taxon>
        <taxon>Parascaris</taxon>
    </lineage>
</organism>
<dbReference type="WBParaSite" id="PEQ_0000780501-mRNA-1">
    <property type="protein sequence ID" value="PEQ_0000780501-mRNA-1"/>
    <property type="gene ID" value="PEQ_0000780501"/>
</dbReference>
<evidence type="ECO:0000313" key="1">
    <source>
        <dbReference type="Proteomes" id="UP000887564"/>
    </source>
</evidence>
<reference evidence="2" key="1">
    <citation type="submission" date="2022-11" db="UniProtKB">
        <authorList>
            <consortium name="WormBaseParasite"/>
        </authorList>
    </citation>
    <scope>IDENTIFICATION</scope>
</reference>
<dbReference type="AlphaFoldDB" id="A0A914S0G3"/>
<accession>A0A914S0G3</accession>
<protein>
    <submittedName>
        <fullName evidence="2">Uncharacterized protein</fullName>
    </submittedName>
</protein>
<evidence type="ECO:0000313" key="2">
    <source>
        <dbReference type="WBParaSite" id="PEQ_0000780501-mRNA-1"/>
    </source>
</evidence>
<name>A0A914S0G3_PAREQ</name>
<sequence length="72" mass="8229">MDISALAGIIGGIGNMLKNNVETINIPSKQIMGRWFQMYKAAINFDVFRTEMFCHVAYCKHVFLAYSKVDCY</sequence>
<dbReference type="Proteomes" id="UP000887564">
    <property type="component" value="Unplaced"/>
</dbReference>
<keyword evidence="1" id="KW-1185">Reference proteome</keyword>